<feature type="transmembrane region" description="Helical" evidence="6">
    <location>
        <begin position="500"/>
        <end position="519"/>
    </location>
</feature>
<dbReference type="InterPro" id="IPR036866">
    <property type="entry name" value="RibonucZ/Hydroxyglut_hydro"/>
</dbReference>
<dbReference type="GO" id="GO:0005886">
    <property type="term" value="C:plasma membrane"/>
    <property type="evidence" value="ECO:0007669"/>
    <property type="project" value="UniProtKB-SubCell"/>
</dbReference>
<organism evidence="8 9">
    <name type="scientific">Tessaracoccus antarcticus</name>
    <dbReference type="NCBI Taxonomy" id="2479848"/>
    <lineage>
        <taxon>Bacteria</taxon>
        <taxon>Bacillati</taxon>
        <taxon>Actinomycetota</taxon>
        <taxon>Actinomycetes</taxon>
        <taxon>Propionibacteriales</taxon>
        <taxon>Propionibacteriaceae</taxon>
        <taxon>Tessaracoccus</taxon>
    </lineage>
</organism>
<feature type="transmembrane region" description="Helical" evidence="6">
    <location>
        <begin position="63"/>
        <end position="81"/>
    </location>
</feature>
<reference evidence="8 9" key="1">
    <citation type="submission" date="2018-10" db="EMBL/GenBank/DDBJ databases">
        <title>Tessaracoccus antarcticuss sp. nov., isolated from sediment.</title>
        <authorList>
            <person name="Zhou L.Y."/>
            <person name="Du Z.J."/>
        </authorList>
    </citation>
    <scope>NUCLEOTIDE SEQUENCE [LARGE SCALE GENOMIC DNA]</scope>
    <source>
        <strain evidence="8 9">JDX10</strain>
    </source>
</reference>
<comment type="subcellular location">
    <subcellularLocation>
        <location evidence="1">Cell membrane</location>
        <topology evidence="1">Multi-pass membrane protein</topology>
    </subcellularLocation>
</comment>
<feature type="domain" description="Metallo-beta-lactamase" evidence="7">
    <location>
        <begin position="558"/>
        <end position="738"/>
    </location>
</feature>
<dbReference type="InterPro" id="IPR035681">
    <property type="entry name" value="ComA-like_MBL"/>
</dbReference>
<evidence type="ECO:0000313" key="9">
    <source>
        <dbReference type="Proteomes" id="UP000275256"/>
    </source>
</evidence>
<evidence type="ECO:0000256" key="3">
    <source>
        <dbReference type="ARBA" id="ARBA00022692"/>
    </source>
</evidence>
<keyword evidence="9" id="KW-1185">Reference proteome</keyword>
<evidence type="ECO:0000256" key="6">
    <source>
        <dbReference type="SAM" id="Phobius"/>
    </source>
</evidence>
<dbReference type="PANTHER" id="PTHR30619:SF1">
    <property type="entry name" value="RECOMBINATION PROTEIN 2"/>
    <property type="match status" value="1"/>
</dbReference>
<evidence type="ECO:0000259" key="7">
    <source>
        <dbReference type="SMART" id="SM00849"/>
    </source>
</evidence>
<evidence type="ECO:0000256" key="5">
    <source>
        <dbReference type="ARBA" id="ARBA00023136"/>
    </source>
</evidence>
<feature type="transmembrane region" description="Helical" evidence="6">
    <location>
        <begin position="374"/>
        <end position="399"/>
    </location>
</feature>
<protein>
    <submittedName>
        <fullName evidence="8">ComEC/Rec2 family competence protein</fullName>
    </submittedName>
</protein>
<dbReference type="SUPFAM" id="SSF56281">
    <property type="entry name" value="Metallo-hydrolase/oxidoreductase"/>
    <property type="match status" value="1"/>
</dbReference>
<name>A0A3M0GFL7_9ACTN</name>
<dbReference type="InterPro" id="IPR001279">
    <property type="entry name" value="Metallo-B-lactamas"/>
</dbReference>
<dbReference type="AlphaFoldDB" id="A0A3M0GFL7"/>
<gene>
    <name evidence="8" type="ORF">EAX62_09310</name>
</gene>
<comment type="caution">
    <text evidence="8">The sequence shown here is derived from an EMBL/GenBank/DDBJ whole genome shotgun (WGS) entry which is preliminary data.</text>
</comment>
<keyword evidence="3 6" id="KW-0812">Transmembrane</keyword>
<dbReference type="Proteomes" id="UP000275256">
    <property type="component" value="Unassembled WGS sequence"/>
</dbReference>
<evidence type="ECO:0000313" key="8">
    <source>
        <dbReference type="EMBL" id="RMB59919.1"/>
    </source>
</evidence>
<dbReference type="PANTHER" id="PTHR30619">
    <property type="entry name" value="DNA INTERNALIZATION/COMPETENCE PROTEIN COMEC/REC2"/>
    <property type="match status" value="1"/>
</dbReference>
<dbReference type="SMART" id="SM00849">
    <property type="entry name" value="Lactamase_B"/>
    <property type="match status" value="1"/>
</dbReference>
<feature type="transmembrane region" description="Helical" evidence="6">
    <location>
        <begin position="275"/>
        <end position="296"/>
    </location>
</feature>
<keyword evidence="2" id="KW-1003">Cell membrane</keyword>
<dbReference type="Pfam" id="PF00753">
    <property type="entry name" value="Lactamase_B"/>
    <property type="match status" value="1"/>
</dbReference>
<dbReference type="Pfam" id="PF03772">
    <property type="entry name" value="Competence"/>
    <property type="match status" value="1"/>
</dbReference>
<feature type="transmembrane region" description="Helical" evidence="6">
    <location>
        <begin position="88"/>
        <end position="108"/>
    </location>
</feature>
<sequence>MAGRAWRIHLGGRTAGSLRDRPQELRQAGTPGDLVKPQDWRLAPLAAAAWGGAWLGSSGWRPGWAPVLAACAALLVVAVGAHVGNRRWMVLVVVVLVVTTVLTVLRAGSLQSAAPAQLAAQSAAATAVVKLVGEPYSRTDEGRRLKVAVARAQLNELRARGVTITTSQPIVIFASGGLAEEFVAAAPGGTYEVHGVLAPAEPGSAEALVLRARSLSSQLAPPGPLDTLVNGLRIGLRDSTAHSPPLQAALVPSLVVGDRSDITDAMDAQFKATSLSHLMAVSGSNLSLMLVVLLALTRAVGVRGWWVRVVAMAGVAMFVLVCRGEPSVVRAAAMGLVAVSATGAGRGRRSVRNLSLAVLCLMLVDPWLSRTWGFALSVAACSGIALWSPGWVEALCAWAPRWVAEALAIPLAAQLATQPLIVALSGQVSVIGVLANALAGPFVGPATVLGLAAMCTAFLPVVSVSLGWLAGWCVQPIIWVAQFGAALPSAAWSWPATPVGVGLSGAACVLAGSLVVHALRRRITTVALLAVLIVGSLLRPVAWGWPGGWQVVFCDVGQGDATVLRAGAATAVLVDTGPEPAPVLDCLSSLGIRRIPLLVLTHFHADHIGGVQEVIRRFRPDVVLVSPFDSPGPGADSVRREADGVGAILSQAEPGSSVVVGDVKWTTVSAVDMGDTAVGGDGQSEAENNSSVVAVVEVSGLRILLPGDAEPMGQQRALAEASRRGISLRTHVLKLPHHGSAHQEPRFFAASGASLGVVSAGLDNDYGHPAKAALDLAVRDGMAVARTDRDGAVAVSLVDGHLTVRRMGR</sequence>
<evidence type="ECO:0000256" key="1">
    <source>
        <dbReference type="ARBA" id="ARBA00004651"/>
    </source>
</evidence>
<feature type="transmembrane region" description="Helical" evidence="6">
    <location>
        <begin position="448"/>
        <end position="470"/>
    </location>
</feature>
<feature type="transmembrane region" description="Helical" evidence="6">
    <location>
        <begin position="420"/>
        <end position="442"/>
    </location>
</feature>
<dbReference type="NCBIfam" id="TIGR00360">
    <property type="entry name" value="ComEC_N-term"/>
    <property type="match status" value="1"/>
</dbReference>
<keyword evidence="5 6" id="KW-0472">Membrane</keyword>
<dbReference type="InterPro" id="IPR052159">
    <property type="entry name" value="Competence_DNA_uptake"/>
</dbReference>
<proteinExistence type="predicted"/>
<evidence type="ECO:0000256" key="4">
    <source>
        <dbReference type="ARBA" id="ARBA00022989"/>
    </source>
</evidence>
<feature type="transmembrane region" description="Helical" evidence="6">
    <location>
        <begin position="305"/>
        <end position="321"/>
    </location>
</feature>
<dbReference type="InterPro" id="IPR004477">
    <property type="entry name" value="ComEC_N"/>
</dbReference>
<dbReference type="EMBL" id="REFW01000002">
    <property type="protein sequence ID" value="RMB59919.1"/>
    <property type="molecule type" value="Genomic_DNA"/>
</dbReference>
<keyword evidence="4 6" id="KW-1133">Transmembrane helix</keyword>
<dbReference type="Gene3D" id="3.60.15.10">
    <property type="entry name" value="Ribonuclease Z/Hydroxyacylglutathione hydrolase-like"/>
    <property type="match status" value="1"/>
</dbReference>
<evidence type="ECO:0000256" key="2">
    <source>
        <dbReference type="ARBA" id="ARBA00022475"/>
    </source>
</evidence>
<accession>A0A3M0GFL7</accession>
<feature type="transmembrane region" description="Helical" evidence="6">
    <location>
        <begin position="526"/>
        <end position="545"/>
    </location>
</feature>
<dbReference type="CDD" id="cd07731">
    <property type="entry name" value="ComA-like_MBL-fold"/>
    <property type="match status" value="1"/>
</dbReference>